<reference evidence="2 3" key="1">
    <citation type="submission" date="2019-10" db="EMBL/GenBank/DDBJ databases">
        <authorList>
            <person name="Palmer J.M."/>
        </authorList>
    </citation>
    <scope>NUCLEOTIDE SEQUENCE [LARGE SCALE GENOMIC DNA]</scope>
    <source>
        <strain evidence="2 3">TWF730</strain>
    </source>
</reference>
<feature type="chain" id="PRO_5043317420" evidence="1">
    <location>
        <begin position="19"/>
        <end position="286"/>
    </location>
</feature>
<accession>A0AAV9U353</accession>
<dbReference type="AlphaFoldDB" id="A0AAV9U353"/>
<dbReference type="SUPFAM" id="SSF55486">
    <property type="entry name" value="Metalloproteases ('zincins'), catalytic domain"/>
    <property type="match status" value="1"/>
</dbReference>
<keyword evidence="1" id="KW-0732">Signal</keyword>
<sequence>MLFSSTLLILLGIAGVQADLKNKLAYPNGLHEKVDAGILEHTNPEQHNIKKWNNDLIPSGCKVRFTELGIDPKDTEVYNITYAHGCLQSWIFCRAKNSPVDIKTMASLFGRLPLHMRALVRHPISVPDDSCSALAYTDRGDILFKGNCKTPSVWIHETGHQMDAMLKPSDAESGSQAWKTALSKDSCVPDSYANVNAIEDFAQVTVIALFKVIRGFIPKPSDPGCFNNQLNRILDKYRAKYLIYGGICEGKVPPSRFVKKDAQDRLALEEEDRNKVVACGVKFADE</sequence>
<evidence type="ECO:0000313" key="3">
    <source>
        <dbReference type="Proteomes" id="UP001373714"/>
    </source>
</evidence>
<dbReference type="Proteomes" id="UP001373714">
    <property type="component" value="Unassembled WGS sequence"/>
</dbReference>
<evidence type="ECO:0000256" key="1">
    <source>
        <dbReference type="SAM" id="SignalP"/>
    </source>
</evidence>
<evidence type="ECO:0000313" key="2">
    <source>
        <dbReference type="EMBL" id="KAK6333836.1"/>
    </source>
</evidence>
<keyword evidence="3" id="KW-1185">Reference proteome</keyword>
<name>A0AAV9U353_9PEZI</name>
<protein>
    <submittedName>
        <fullName evidence="2">Uncharacterized protein</fullName>
    </submittedName>
</protein>
<gene>
    <name evidence="2" type="ORF">TWF730_004019</name>
</gene>
<comment type="caution">
    <text evidence="2">The sequence shown here is derived from an EMBL/GenBank/DDBJ whole genome shotgun (WGS) entry which is preliminary data.</text>
</comment>
<proteinExistence type="predicted"/>
<organism evidence="2 3">
    <name type="scientific">Orbilia blumenaviensis</name>
    <dbReference type="NCBI Taxonomy" id="1796055"/>
    <lineage>
        <taxon>Eukaryota</taxon>
        <taxon>Fungi</taxon>
        <taxon>Dikarya</taxon>
        <taxon>Ascomycota</taxon>
        <taxon>Pezizomycotina</taxon>
        <taxon>Orbiliomycetes</taxon>
        <taxon>Orbiliales</taxon>
        <taxon>Orbiliaceae</taxon>
        <taxon>Orbilia</taxon>
    </lineage>
</organism>
<dbReference type="EMBL" id="JAVHNS010000016">
    <property type="protein sequence ID" value="KAK6333836.1"/>
    <property type="molecule type" value="Genomic_DNA"/>
</dbReference>
<feature type="signal peptide" evidence="1">
    <location>
        <begin position="1"/>
        <end position="18"/>
    </location>
</feature>